<dbReference type="Gene3D" id="3.20.20.70">
    <property type="entry name" value="Aldolase class I"/>
    <property type="match status" value="1"/>
</dbReference>
<sequence length="359" mass="38619">MLQNELTKRLQIDYPIVLAPMAGGVTSSELVAAVSNSGGLGMIGAGYLSPDQLRHQIKEVKVLTTKNFGVNLFVPSSYSVDEQKLTISEKYLHSIELELGIQKTTPSLPNYEQDIETFEKMVNIVIEENIPICSFTFGIPSEDIRTKLKQNASIIIGTATTVQEAIMNEEAGMDAVVVQGSEAGGHRGTFAGGDQQSLIGLLSLIPQAADQLSIPIIAAGGIMDGRGLLAAQCLGAMGVQLGTAFLVCEESGANKLHKEAILEAAEDEVVLTKAFSGKMARGVKNRFIEKLHGAEENLPEYPLQNELTKAIRKAASADKNPEYLSLWSGQSPRLAIKLSAQELVEKIVNETLKLKNTLS</sequence>
<comment type="cofactor">
    <cofactor evidence="1">
        <name>FMN</name>
        <dbReference type="ChEBI" id="CHEBI:58210"/>
    </cofactor>
</comment>
<dbReference type="GO" id="GO:0004497">
    <property type="term" value="F:monooxygenase activity"/>
    <property type="evidence" value="ECO:0007669"/>
    <property type="project" value="UniProtKB-KW"/>
</dbReference>
<keyword evidence="6" id="KW-0285">Flavoprotein</keyword>
<evidence type="ECO:0000256" key="8">
    <source>
        <dbReference type="ARBA" id="ARBA00023002"/>
    </source>
</evidence>
<dbReference type="InterPro" id="IPR013785">
    <property type="entry name" value="Aldolase_TIM"/>
</dbReference>
<organism evidence="12 13">
    <name type="scientific">Neobacillus kokaensis</name>
    <dbReference type="NCBI Taxonomy" id="2759023"/>
    <lineage>
        <taxon>Bacteria</taxon>
        <taxon>Bacillati</taxon>
        <taxon>Bacillota</taxon>
        <taxon>Bacilli</taxon>
        <taxon>Bacillales</taxon>
        <taxon>Bacillaceae</taxon>
        <taxon>Neobacillus</taxon>
    </lineage>
</organism>
<name>A0ABQ3N578_9BACI</name>
<proteinExistence type="inferred from homology"/>
<dbReference type="Pfam" id="PF03060">
    <property type="entry name" value="NMO"/>
    <property type="match status" value="1"/>
</dbReference>
<evidence type="ECO:0000256" key="2">
    <source>
        <dbReference type="ARBA" id="ARBA00003535"/>
    </source>
</evidence>
<evidence type="ECO:0000313" key="13">
    <source>
        <dbReference type="Proteomes" id="UP000637074"/>
    </source>
</evidence>
<evidence type="ECO:0000256" key="7">
    <source>
        <dbReference type="ARBA" id="ARBA00022643"/>
    </source>
</evidence>
<comment type="similarity">
    <text evidence="3">Belongs to the nitronate monooxygenase family. NMO class I subfamily.</text>
</comment>
<keyword evidence="7" id="KW-0288">FMN</keyword>
<evidence type="ECO:0000256" key="6">
    <source>
        <dbReference type="ARBA" id="ARBA00022630"/>
    </source>
</evidence>
<reference evidence="12 13" key="1">
    <citation type="journal article" date="2022" name="Int. J. Syst. Evol. Microbiol.">
        <title>Neobacillus kokaensis sp. nov., isolated from soil.</title>
        <authorList>
            <person name="Yuki K."/>
            <person name="Matsubara H."/>
            <person name="Yamaguchi S."/>
        </authorList>
    </citation>
    <scope>NUCLEOTIDE SEQUENCE [LARGE SCALE GENOMIC DNA]</scope>
    <source>
        <strain evidence="12 13">LOB 377</strain>
    </source>
</reference>
<gene>
    <name evidence="12" type="ORF">AM1BK_26910</name>
</gene>
<dbReference type="GO" id="GO:0008168">
    <property type="term" value="F:methyltransferase activity"/>
    <property type="evidence" value="ECO:0007669"/>
    <property type="project" value="UniProtKB-KW"/>
</dbReference>
<keyword evidence="9 12" id="KW-0503">Monooxygenase</keyword>
<dbReference type="CDD" id="cd04730">
    <property type="entry name" value="NPD_like"/>
    <property type="match status" value="1"/>
</dbReference>
<dbReference type="EMBL" id="BNDS01000010">
    <property type="protein sequence ID" value="GHH99148.1"/>
    <property type="molecule type" value="Genomic_DNA"/>
</dbReference>
<dbReference type="SUPFAM" id="SSF51412">
    <property type="entry name" value="Inosine monophosphate dehydrogenase (IMPDH)"/>
    <property type="match status" value="1"/>
</dbReference>
<evidence type="ECO:0000256" key="11">
    <source>
        <dbReference type="ARBA" id="ARBA00049401"/>
    </source>
</evidence>
<dbReference type="Proteomes" id="UP000637074">
    <property type="component" value="Unassembled WGS sequence"/>
</dbReference>
<keyword evidence="8" id="KW-0560">Oxidoreductase</keyword>
<comment type="caution">
    <text evidence="12">The sequence shown here is derived from an EMBL/GenBank/DDBJ whole genome shotgun (WGS) entry which is preliminary data.</text>
</comment>
<dbReference type="PANTHER" id="PTHR42747">
    <property type="entry name" value="NITRONATE MONOOXYGENASE-RELATED"/>
    <property type="match status" value="1"/>
</dbReference>
<evidence type="ECO:0000256" key="9">
    <source>
        <dbReference type="ARBA" id="ARBA00023033"/>
    </source>
</evidence>
<evidence type="ECO:0000256" key="1">
    <source>
        <dbReference type="ARBA" id="ARBA00001917"/>
    </source>
</evidence>
<evidence type="ECO:0000313" key="12">
    <source>
        <dbReference type="EMBL" id="GHH99148.1"/>
    </source>
</evidence>
<keyword evidence="12" id="KW-0808">Transferase</keyword>
<comment type="function">
    <text evidence="2">Nitronate monooxygenase that uses molecular oxygen to catalyze the oxidative denitrification of alkyl nitronates. Acts on propionate 3-nitronate (P3N), the presumed physiological substrate. Probably functions in the detoxification of P3N, a metabolic poison produced by plants and fungi as a defense mechanism.</text>
</comment>
<keyword evidence="13" id="KW-1185">Reference proteome</keyword>
<evidence type="ECO:0000256" key="5">
    <source>
        <dbReference type="ARBA" id="ARBA00022575"/>
    </source>
</evidence>
<dbReference type="PANTHER" id="PTHR42747:SF3">
    <property type="entry name" value="NITRONATE MONOOXYGENASE-RELATED"/>
    <property type="match status" value="1"/>
</dbReference>
<evidence type="ECO:0000256" key="10">
    <source>
        <dbReference type="ARBA" id="ARBA00031155"/>
    </source>
</evidence>
<accession>A0ABQ3N578</accession>
<protein>
    <recommendedName>
        <fullName evidence="4">Probable nitronate monooxygenase</fullName>
    </recommendedName>
    <alternativeName>
        <fullName evidence="10">Propionate 3-nitronate monooxygenase</fullName>
    </alternativeName>
</protein>
<dbReference type="InterPro" id="IPR004136">
    <property type="entry name" value="NMO"/>
</dbReference>
<keyword evidence="5" id="KW-0216">Detoxification</keyword>
<dbReference type="GO" id="GO:0032259">
    <property type="term" value="P:methylation"/>
    <property type="evidence" value="ECO:0007669"/>
    <property type="project" value="UniProtKB-KW"/>
</dbReference>
<comment type="catalytic activity">
    <reaction evidence="11">
        <text>3 propionate 3-nitronate + 3 O2 + H2O = 3 3-oxopropanoate + 2 nitrate + nitrite + H2O2 + 3 H(+)</text>
        <dbReference type="Rhea" id="RHEA:57332"/>
        <dbReference type="ChEBI" id="CHEBI:15377"/>
        <dbReference type="ChEBI" id="CHEBI:15378"/>
        <dbReference type="ChEBI" id="CHEBI:15379"/>
        <dbReference type="ChEBI" id="CHEBI:16240"/>
        <dbReference type="ChEBI" id="CHEBI:16301"/>
        <dbReference type="ChEBI" id="CHEBI:17632"/>
        <dbReference type="ChEBI" id="CHEBI:33190"/>
        <dbReference type="ChEBI" id="CHEBI:136067"/>
    </reaction>
</comment>
<evidence type="ECO:0000256" key="4">
    <source>
        <dbReference type="ARBA" id="ARBA00013457"/>
    </source>
</evidence>
<evidence type="ECO:0000256" key="3">
    <source>
        <dbReference type="ARBA" id="ARBA00009881"/>
    </source>
</evidence>
<keyword evidence="12" id="KW-0489">Methyltransferase</keyword>